<organism evidence="2 3">
    <name type="scientific">Hevea brasiliensis</name>
    <name type="common">Para rubber tree</name>
    <name type="synonym">Siphonia brasiliensis</name>
    <dbReference type="NCBI Taxonomy" id="3981"/>
    <lineage>
        <taxon>Eukaryota</taxon>
        <taxon>Viridiplantae</taxon>
        <taxon>Streptophyta</taxon>
        <taxon>Embryophyta</taxon>
        <taxon>Tracheophyta</taxon>
        <taxon>Spermatophyta</taxon>
        <taxon>Magnoliopsida</taxon>
        <taxon>eudicotyledons</taxon>
        <taxon>Gunneridae</taxon>
        <taxon>Pentapetalae</taxon>
        <taxon>rosids</taxon>
        <taxon>fabids</taxon>
        <taxon>Malpighiales</taxon>
        <taxon>Euphorbiaceae</taxon>
        <taxon>Crotonoideae</taxon>
        <taxon>Micrandreae</taxon>
        <taxon>Hevea</taxon>
    </lineage>
</organism>
<dbReference type="EMBL" id="JAAGAX010000008">
    <property type="protein sequence ID" value="KAF2307897.1"/>
    <property type="molecule type" value="Genomic_DNA"/>
</dbReference>
<sequence length="207" mass="24514">MLRDVLYDAEDVVNEFECEALRRKVSSLGTRPESSYKLRAFESHYNRRYLQKTSYQFGHRKSREHERTRDCRHNRASSHSIHFRHQFPLPERRNFSQNIHTCIGYHTEQNKNRVIKDFDICPGRSYSVEQKDFILGGSFASSYDNMEWLSRSAFGTVINMNTISNLQECFFAERVFSIKVLYIGGSSVLLTFDSRSLWNIFWKNERG</sequence>
<evidence type="ECO:0008006" key="4">
    <source>
        <dbReference type="Google" id="ProtNLM"/>
    </source>
</evidence>
<feature type="region of interest" description="Disordered" evidence="1">
    <location>
        <begin position="56"/>
        <end position="75"/>
    </location>
</feature>
<comment type="caution">
    <text evidence="2">The sequence shown here is derived from an EMBL/GenBank/DDBJ whole genome shotgun (WGS) entry which is preliminary data.</text>
</comment>
<feature type="compositionally biased region" description="Basic and acidic residues" evidence="1">
    <location>
        <begin position="63"/>
        <end position="73"/>
    </location>
</feature>
<name>A0A6A6M4Z5_HEVBR</name>
<evidence type="ECO:0000313" key="3">
    <source>
        <dbReference type="Proteomes" id="UP000467840"/>
    </source>
</evidence>
<reference evidence="2 3" key="1">
    <citation type="journal article" date="2020" name="Mol. Plant">
        <title>The Chromosome-Based Rubber Tree Genome Provides New Insights into Spurge Genome Evolution and Rubber Biosynthesis.</title>
        <authorList>
            <person name="Liu J."/>
            <person name="Shi C."/>
            <person name="Shi C.C."/>
            <person name="Li W."/>
            <person name="Zhang Q.J."/>
            <person name="Zhang Y."/>
            <person name="Li K."/>
            <person name="Lu H.F."/>
            <person name="Shi C."/>
            <person name="Zhu S.T."/>
            <person name="Xiao Z.Y."/>
            <person name="Nan H."/>
            <person name="Yue Y."/>
            <person name="Zhu X.G."/>
            <person name="Wu Y."/>
            <person name="Hong X.N."/>
            <person name="Fan G.Y."/>
            <person name="Tong Y."/>
            <person name="Zhang D."/>
            <person name="Mao C.L."/>
            <person name="Liu Y.L."/>
            <person name="Hao S.J."/>
            <person name="Liu W.Q."/>
            <person name="Lv M.Q."/>
            <person name="Zhang H.B."/>
            <person name="Liu Y."/>
            <person name="Hu-Tang G.R."/>
            <person name="Wang J.P."/>
            <person name="Wang J.H."/>
            <person name="Sun Y.H."/>
            <person name="Ni S.B."/>
            <person name="Chen W.B."/>
            <person name="Zhang X.C."/>
            <person name="Jiao Y.N."/>
            <person name="Eichler E.E."/>
            <person name="Li G.H."/>
            <person name="Liu X."/>
            <person name="Gao L.Z."/>
        </authorList>
    </citation>
    <scope>NUCLEOTIDE SEQUENCE [LARGE SCALE GENOMIC DNA]</scope>
    <source>
        <strain evidence="3">cv. GT1</strain>
        <tissue evidence="2">Leaf</tissue>
    </source>
</reference>
<dbReference type="Proteomes" id="UP000467840">
    <property type="component" value="Chromosome 9"/>
</dbReference>
<dbReference type="AlphaFoldDB" id="A0A6A6M4Z5"/>
<gene>
    <name evidence="2" type="ORF">GH714_033245</name>
</gene>
<protein>
    <recommendedName>
        <fullName evidence="4">Rx N-terminal domain-containing protein</fullName>
    </recommendedName>
</protein>
<accession>A0A6A6M4Z5</accession>
<evidence type="ECO:0000313" key="2">
    <source>
        <dbReference type="EMBL" id="KAF2307897.1"/>
    </source>
</evidence>
<keyword evidence="3" id="KW-1185">Reference proteome</keyword>
<evidence type="ECO:0000256" key="1">
    <source>
        <dbReference type="SAM" id="MobiDB-lite"/>
    </source>
</evidence>
<proteinExistence type="predicted"/>